<gene>
    <name evidence="1" type="ORF">BO222_00250</name>
</gene>
<sequence length="113" mass="13589">MKIYLSFTSLLILLPVLIKVKTFCEFLFEFHKRKKTSLVRNKPSLTRLIKNTTPAIISQPFLLIIFKFSQIRISALRYKEYGYSRMPFQFEFFNQFLKQLAYLNPKQKEDQLI</sequence>
<protein>
    <submittedName>
        <fullName evidence="1">Uncharacterized protein</fullName>
    </submittedName>
</protein>
<accession>A0A1U7NJC0</accession>
<dbReference type="Proteomes" id="UP000186341">
    <property type="component" value="Unassembled WGS sequence"/>
</dbReference>
<comment type="caution">
    <text evidence="1">The sequence shown here is derived from an EMBL/GenBank/DDBJ whole genome shotgun (WGS) entry which is preliminary data.</text>
</comment>
<dbReference type="AlphaFoldDB" id="A0A1U7NJC0"/>
<organism evidence="1 2">
    <name type="scientific">Ileibacterium valens</name>
    <dbReference type="NCBI Taxonomy" id="1862668"/>
    <lineage>
        <taxon>Bacteria</taxon>
        <taxon>Bacillati</taxon>
        <taxon>Bacillota</taxon>
        <taxon>Erysipelotrichia</taxon>
        <taxon>Erysipelotrichales</taxon>
        <taxon>Erysipelotrichaceae</taxon>
        <taxon>Ileibacterium</taxon>
    </lineage>
</organism>
<proteinExistence type="predicted"/>
<evidence type="ECO:0000313" key="1">
    <source>
        <dbReference type="EMBL" id="OLU43335.1"/>
    </source>
</evidence>
<keyword evidence="2" id="KW-1185">Reference proteome</keyword>
<reference evidence="1 2" key="1">
    <citation type="submission" date="2016-11" db="EMBL/GenBank/DDBJ databases">
        <title>Description of two novel members of the family Erysipelotrichaceae: Ileibacterium lipovorans gen. nov., sp. nov. and Dubosiella newyorkensis, gen. nov., sp. nov.</title>
        <authorList>
            <person name="Cox L.M."/>
            <person name="Sohn J."/>
            <person name="Tyrrell K.L."/>
            <person name="Citron D.M."/>
            <person name="Lawson P.A."/>
            <person name="Patel N.B."/>
            <person name="Iizumi T."/>
            <person name="Perez-Perez G.I."/>
            <person name="Goldstein E.J."/>
            <person name="Blaser M.J."/>
        </authorList>
    </citation>
    <scope>NUCLEOTIDE SEQUENCE [LARGE SCALE GENOMIC DNA]</scope>
    <source>
        <strain evidence="1 2">NYU-BL-A3</strain>
    </source>
</reference>
<name>A0A1U7NJC0_9FIRM</name>
<evidence type="ECO:0000313" key="2">
    <source>
        <dbReference type="Proteomes" id="UP000186341"/>
    </source>
</evidence>
<dbReference type="EMBL" id="MPJW01000012">
    <property type="protein sequence ID" value="OLU43335.1"/>
    <property type="molecule type" value="Genomic_DNA"/>
</dbReference>